<reference evidence="1 2" key="1">
    <citation type="journal article" date="2011" name="Genome Biol.">
        <title>Comparative genome sequence analysis underscores mycoparasitism as the ancestral life style of Trichoderma.</title>
        <authorList>
            <person name="Kubicek C.P."/>
            <person name="Herrera-Estrella A."/>
            <person name="Seidl-Seiboth V."/>
            <person name="Martinez D.A."/>
            <person name="Druzhinina I.S."/>
            <person name="Thon M."/>
            <person name="Zeilinger S."/>
            <person name="Casas-Flores S."/>
            <person name="Horwitz B.A."/>
            <person name="Mukherjee P.K."/>
            <person name="Mukherjee M."/>
            <person name="Kredics L."/>
            <person name="Alcaraz L.D."/>
            <person name="Aerts A."/>
            <person name="Antal Z."/>
            <person name="Atanasova L."/>
            <person name="Cervantes-Badillo M.G."/>
            <person name="Challacombe J."/>
            <person name="Chertkov O."/>
            <person name="McCluskey K."/>
            <person name="Coulpier F."/>
            <person name="Deshpande N."/>
            <person name="von Doehren H."/>
            <person name="Ebbole D.J."/>
            <person name="Esquivel-Naranjo E.U."/>
            <person name="Fekete E."/>
            <person name="Flipphi M."/>
            <person name="Glaser F."/>
            <person name="Gomez-Rodriguez E.Y."/>
            <person name="Gruber S."/>
            <person name="Han C."/>
            <person name="Henrissat B."/>
            <person name="Hermosa R."/>
            <person name="Hernandez-Onate M."/>
            <person name="Karaffa L."/>
            <person name="Kosti I."/>
            <person name="Le Crom S."/>
            <person name="Lindquist E."/>
            <person name="Lucas S."/>
            <person name="Luebeck M."/>
            <person name="Luebeck P.S."/>
            <person name="Margeot A."/>
            <person name="Metz B."/>
            <person name="Misra M."/>
            <person name="Nevalainen H."/>
            <person name="Omann M."/>
            <person name="Packer N."/>
            <person name="Perrone G."/>
            <person name="Uresti-Rivera E.E."/>
            <person name="Salamov A."/>
            <person name="Schmoll M."/>
            <person name="Seiboth B."/>
            <person name="Shapiro H."/>
            <person name="Sukno S."/>
            <person name="Tamayo-Ramos J.A."/>
            <person name="Tisch D."/>
            <person name="Wiest A."/>
            <person name="Wilkinson H.H."/>
            <person name="Zhang M."/>
            <person name="Coutinho P.M."/>
            <person name="Kenerley C.M."/>
            <person name="Monte E."/>
            <person name="Baker S.E."/>
            <person name="Grigoriev I.V."/>
        </authorList>
    </citation>
    <scope>NUCLEOTIDE SEQUENCE [LARGE SCALE GENOMIC DNA]</scope>
    <source>
        <strain evidence="2">ATCC 20476 / IMI 206040</strain>
    </source>
</reference>
<protein>
    <submittedName>
        <fullName evidence="1">Uncharacterized protein</fullName>
    </submittedName>
</protein>
<evidence type="ECO:0000313" key="1">
    <source>
        <dbReference type="EMBL" id="EHK40686.1"/>
    </source>
</evidence>
<gene>
    <name evidence="1" type="ORF">TRIATDRAFT_159079</name>
</gene>
<organism evidence="1 2">
    <name type="scientific">Hypocrea atroviridis (strain ATCC 20476 / IMI 206040)</name>
    <name type="common">Trichoderma atroviride</name>
    <dbReference type="NCBI Taxonomy" id="452589"/>
    <lineage>
        <taxon>Eukaryota</taxon>
        <taxon>Fungi</taxon>
        <taxon>Dikarya</taxon>
        <taxon>Ascomycota</taxon>
        <taxon>Pezizomycotina</taxon>
        <taxon>Sordariomycetes</taxon>
        <taxon>Hypocreomycetidae</taxon>
        <taxon>Hypocreales</taxon>
        <taxon>Hypocreaceae</taxon>
        <taxon>Trichoderma</taxon>
    </lineage>
</organism>
<dbReference type="Proteomes" id="UP000005426">
    <property type="component" value="Unassembled WGS sequence"/>
</dbReference>
<dbReference type="HOGENOM" id="CLU_2277878_0_0_1"/>
<name>G9P6W1_HYPAI</name>
<comment type="caution">
    <text evidence="1">The sequence shown here is derived from an EMBL/GenBank/DDBJ whole genome shotgun (WGS) entry which is preliminary data.</text>
</comment>
<keyword evidence="2" id="KW-1185">Reference proteome</keyword>
<accession>G9P6W1</accession>
<proteinExistence type="predicted"/>
<dbReference type="EMBL" id="ABDG02000027">
    <property type="protein sequence ID" value="EHK40686.1"/>
    <property type="molecule type" value="Genomic_DNA"/>
</dbReference>
<sequence>MLFWGKTRAAGVRSGYLYIALAREKKDDQRTTTKGSKTLSDKHVFFPTPGEKSYDFLATSNIRTLATHTSGWRLFIWAAPFRFRVSEWRWPRISVCTPYFHW</sequence>
<dbReference type="AlphaFoldDB" id="G9P6W1"/>
<evidence type="ECO:0000313" key="2">
    <source>
        <dbReference type="Proteomes" id="UP000005426"/>
    </source>
</evidence>